<evidence type="ECO:0000259" key="3">
    <source>
        <dbReference type="Pfam" id="PF07261"/>
    </source>
</evidence>
<dbReference type="Gene3D" id="1.10.10.10">
    <property type="entry name" value="Winged helix-like DNA-binding domain superfamily/Winged helix DNA-binding domain"/>
    <property type="match status" value="1"/>
</dbReference>
<dbReference type="EMBL" id="FOOX01000005">
    <property type="protein sequence ID" value="SFG44351.1"/>
    <property type="molecule type" value="Genomic_DNA"/>
</dbReference>
<dbReference type="Pfam" id="PF21984">
    <property type="entry name" value="DnaD_N"/>
    <property type="match status" value="1"/>
</dbReference>
<dbReference type="PANTHER" id="PTHR37293">
    <property type="entry name" value="PHAGE REPLICATION PROTEIN-RELATED"/>
    <property type="match status" value="1"/>
</dbReference>
<evidence type="ECO:0000259" key="4">
    <source>
        <dbReference type="Pfam" id="PF21984"/>
    </source>
</evidence>
<comment type="similarity">
    <text evidence="1">Belongs to the DnaB/DnaD family.</text>
</comment>
<evidence type="ECO:0000256" key="2">
    <source>
        <dbReference type="SAM" id="MobiDB-lite"/>
    </source>
</evidence>
<accession>A0A1I2S2Z0</accession>
<feature type="region of interest" description="Disordered" evidence="2">
    <location>
        <begin position="228"/>
        <end position="262"/>
    </location>
</feature>
<protein>
    <submittedName>
        <fullName evidence="5">DNA replication protein DnaD</fullName>
    </submittedName>
</protein>
<dbReference type="SUPFAM" id="SSF158499">
    <property type="entry name" value="DnaD domain-like"/>
    <property type="match status" value="1"/>
</dbReference>
<evidence type="ECO:0000313" key="5">
    <source>
        <dbReference type="EMBL" id="SFG44351.1"/>
    </source>
</evidence>
<sequence length="262" mass="30487">MGITGSKTAKKYKTGNITAAFGSDLFLQGSTAIPNLLLKFYNQLGISDSEMMLLIQLIRLRTEDKNFFPSLEALYPFLSGSEEQIENNLNSLLHQELIKVSDFFDAQREVVFKGFDFEPLFEKLSELWACAKVQENQNIRNFIEAEQFQQDSINLFKNFESEFGRPLSPMEIDQINSWSRRIQPFLVLEALRRAVLLGKHNFKYIDSILLEWEKNNITSAGDIEEYDRRFKNKHPAKKKPQDTKKEDHKQSKKSLIKSLYMN</sequence>
<feature type="domain" description="DnaD N-terminal" evidence="4">
    <location>
        <begin position="33"/>
        <end position="128"/>
    </location>
</feature>
<dbReference type="Proteomes" id="UP000199337">
    <property type="component" value="Unassembled WGS sequence"/>
</dbReference>
<evidence type="ECO:0000313" key="6">
    <source>
        <dbReference type="Proteomes" id="UP000199337"/>
    </source>
</evidence>
<dbReference type="Pfam" id="PF07261">
    <property type="entry name" value="DnaB_2"/>
    <property type="match status" value="1"/>
</dbReference>
<reference evidence="6" key="1">
    <citation type="submission" date="2016-10" db="EMBL/GenBank/DDBJ databases">
        <authorList>
            <person name="Varghese N."/>
            <person name="Submissions S."/>
        </authorList>
    </citation>
    <scope>NUCLEOTIDE SEQUENCE [LARGE SCALE GENOMIC DNA]</scope>
    <source>
        <strain evidence="6">DSM 17038</strain>
    </source>
</reference>
<name>A0A1I2S2Z0_9FIRM</name>
<dbReference type="Gene3D" id="1.10.10.630">
    <property type="entry name" value="DnaD domain-like"/>
    <property type="match status" value="1"/>
</dbReference>
<organism evidence="5 6">
    <name type="scientific">Desulfotruncus arcticus DSM 17038</name>
    <dbReference type="NCBI Taxonomy" id="1121424"/>
    <lineage>
        <taxon>Bacteria</taxon>
        <taxon>Bacillati</taxon>
        <taxon>Bacillota</taxon>
        <taxon>Clostridia</taxon>
        <taxon>Eubacteriales</taxon>
        <taxon>Desulfallaceae</taxon>
        <taxon>Desulfotruncus</taxon>
    </lineage>
</organism>
<dbReference type="STRING" id="341036.SAMN05660649_01632"/>
<dbReference type="RefSeq" id="WP_238456361.1">
    <property type="nucleotide sequence ID" value="NZ_FOOX01000005.1"/>
</dbReference>
<dbReference type="InterPro" id="IPR053162">
    <property type="entry name" value="DnaD"/>
</dbReference>
<dbReference type="InterPro" id="IPR053843">
    <property type="entry name" value="DnaD_N"/>
</dbReference>
<dbReference type="InterPro" id="IPR034829">
    <property type="entry name" value="DnaD-like_sf"/>
</dbReference>
<feature type="compositionally biased region" description="Basic and acidic residues" evidence="2">
    <location>
        <begin position="239"/>
        <end position="249"/>
    </location>
</feature>
<keyword evidence="6" id="KW-1185">Reference proteome</keyword>
<dbReference type="PANTHER" id="PTHR37293:SF6">
    <property type="entry name" value="DNA REPLICATION PROTEIN DNAD"/>
    <property type="match status" value="1"/>
</dbReference>
<dbReference type="InterPro" id="IPR036388">
    <property type="entry name" value="WH-like_DNA-bd_sf"/>
</dbReference>
<dbReference type="InterPro" id="IPR006343">
    <property type="entry name" value="DnaB/C_C"/>
</dbReference>
<feature type="domain" description="DnaB/C C-terminal" evidence="3">
    <location>
        <begin position="156"/>
        <end position="226"/>
    </location>
</feature>
<dbReference type="NCBIfam" id="TIGR01446">
    <property type="entry name" value="DnaD_dom"/>
    <property type="match status" value="1"/>
</dbReference>
<dbReference type="AlphaFoldDB" id="A0A1I2S2Z0"/>
<gene>
    <name evidence="5" type="ORF">SAMN05660649_01632</name>
</gene>
<proteinExistence type="inferred from homology"/>
<evidence type="ECO:0000256" key="1">
    <source>
        <dbReference type="ARBA" id="ARBA00093462"/>
    </source>
</evidence>